<evidence type="ECO:0000313" key="1">
    <source>
        <dbReference type="EMBL" id="QAR31344.1"/>
    </source>
</evidence>
<dbReference type="OrthoDB" id="678455at2"/>
<evidence type="ECO:0000313" key="2">
    <source>
        <dbReference type="Proteomes" id="UP000287701"/>
    </source>
</evidence>
<name>A0A410JT40_ORNRH</name>
<organism evidence="1 2">
    <name type="scientific">Ornithobacterium rhinotracheale</name>
    <dbReference type="NCBI Taxonomy" id="28251"/>
    <lineage>
        <taxon>Bacteria</taxon>
        <taxon>Pseudomonadati</taxon>
        <taxon>Bacteroidota</taxon>
        <taxon>Flavobacteriia</taxon>
        <taxon>Flavobacteriales</taxon>
        <taxon>Weeksellaceae</taxon>
        <taxon>Ornithobacterium</taxon>
    </lineage>
</organism>
<dbReference type="Proteomes" id="UP000287701">
    <property type="component" value="Chromosome"/>
</dbReference>
<dbReference type="EMBL" id="CP035107">
    <property type="protein sequence ID" value="QAR31344.1"/>
    <property type="molecule type" value="Genomic_DNA"/>
</dbReference>
<sequence length="111" mass="12650">MERYEEIKKILAENPNGVTIDLNTMQEPKNKFWCVALKETQNNFNDEDLKKVIEIAKKTTNIVGGGLKNGKFYLDAVMLVEDEEEATRMGIENGQIAIFNLATRTSKRLID</sequence>
<proteinExistence type="predicted"/>
<dbReference type="AlphaFoldDB" id="A0A410JT40"/>
<gene>
    <name evidence="1" type="ORF">EQP59_08325</name>
</gene>
<protein>
    <submittedName>
        <fullName evidence="1">Uncharacterized protein</fullName>
    </submittedName>
</protein>
<accession>A0A410JT40</accession>
<dbReference type="RefSeq" id="WP_128501778.1">
    <property type="nucleotide sequence ID" value="NZ_CP035107.1"/>
</dbReference>
<reference evidence="1 2" key="1">
    <citation type="submission" date="2019-01" db="EMBL/GenBank/DDBJ databases">
        <title>Whole Genome of Ornithobacterium rhinotracheale FARPER-174b.</title>
        <authorList>
            <person name="Tataje-Lavanda L.A."/>
            <person name="Montalvan A."/>
            <person name="Montesinos R."/>
            <person name="Zimic M."/>
            <person name="Fernandez-Sanchez M."/>
            <person name="Fernandez-Diaz M."/>
        </authorList>
    </citation>
    <scope>NUCLEOTIDE SEQUENCE [LARGE SCALE GENOMIC DNA]</scope>
    <source>
        <strain evidence="1 2">FARPER-174b</strain>
    </source>
</reference>